<accession>A0A167YQQ4</accession>
<dbReference type="InterPro" id="IPR008758">
    <property type="entry name" value="Peptidase_S28"/>
</dbReference>
<dbReference type="Proteomes" id="UP000242877">
    <property type="component" value="Unassembled WGS sequence"/>
</dbReference>
<comment type="caution">
    <text evidence="6">The sequence shown here is derived from an EMBL/GenBank/DDBJ whole genome shotgun (WGS) entry which is preliminary data.</text>
</comment>
<evidence type="ECO:0000256" key="3">
    <source>
        <dbReference type="ARBA" id="ARBA00022729"/>
    </source>
</evidence>
<evidence type="ECO:0000313" key="6">
    <source>
        <dbReference type="EMBL" id="KZZ91645.1"/>
    </source>
</evidence>
<evidence type="ECO:0000256" key="4">
    <source>
        <dbReference type="ARBA" id="ARBA00022801"/>
    </source>
</evidence>
<evidence type="ECO:0000313" key="7">
    <source>
        <dbReference type="Proteomes" id="UP000242877"/>
    </source>
</evidence>
<keyword evidence="5" id="KW-0325">Glycoprotein</keyword>
<dbReference type="PANTHER" id="PTHR11010">
    <property type="entry name" value="PROTEASE S28 PRO-X CARBOXYPEPTIDASE-RELATED"/>
    <property type="match status" value="1"/>
</dbReference>
<dbReference type="Pfam" id="PF05577">
    <property type="entry name" value="Peptidase_S28"/>
    <property type="match status" value="1"/>
</dbReference>
<dbReference type="AlphaFoldDB" id="A0A167YQQ4"/>
<dbReference type="GO" id="GO:0006508">
    <property type="term" value="P:proteolysis"/>
    <property type="evidence" value="ECO:0007669"/>
    <property type="project" value="UniProtKB-KW"/>
</dbReference>
<organism evidence="6 7">
    <name type="scientific">Ascosphaera apis ARSEF 7405</name>
    <dbReference type="NCBI Taxonomy" id="392613"/>
    <lineage>
        <taxon>Eukaryota</taxon>
        <taxon>Fungi</taxon>
        <taxon>Dikarya</taxon>
        <taxon>Ascomycota</taxon>
        <taxon>Pezizomycotina</taxon>
        <taxon>Eurotiomycetes</taxon>
        <taxon>Eurotiomycetidae</taxon>
        <taxon>Onygenales</taxon>
        <taxon>Ascosphaeraceae</taxon>
        <taxon>Ascosphaera</taxon>
    </lineage>
</organism>
<evidence type="ECO:0000256" key="1">
    <source>
        <dbReference type="ARBA" id="ARBA00011079"/>
    </source>
</evidence>
<dbReference type="InterPro" id="IPR029058">
    <property type="entry name" value="AB_hydrolase_fold"/>
</dbReference>
<keyword evidence="4" id="KW-0378">Hydrolase</keyword>
<keyword evidence="3" id="KW-0732">Signal</keyword>
<dbReference type="PANTHER" id="PTHR11010:SF23">
    <property type="entry name" value="SERINE PEPTIDASE"/>
    <property type="match status" value="1"/>
</dbReference>
<keyword evidence="2" id="KW-0645">Protease</keyword>
<comment type="similarity">
    <text evidence="1">Belongs to the peptidase S28 family.</text>
</comment>
<sequence length="494" mass="56026">MLARAAASGTETYGIGTFKQLLDHNDPSKGTFNQKFYWNSQFWEGPGSPVVMMNPGEAAADDAWGYLWDTTYSGLIAKKAKAATVVLEHRYFGDSSPYDTLTEDNLKYLTLDNAIQDNIYFAENVELPFDTNHSSNAHNAPWVLSGGSYSGALTSYTAATEPDVFWAYYASSAPVQIINNYWEYFTPIIEGGLPKNCTDDLDEIWNYLDVMNQMNLNEMLDPIMEKFNLTHLRYEDFAAALRVSLFYFQSNTYNMQTDYVQRMCDYIEGAESGQKTSGNKGVGHLKAIEGLAKWFRDVRRPYACTDWGYAVNDLSCLDTWNPESLMYKDLRVRNNMSRQWQWIICNELGFFQTGAPNKSGVKSIVSRALNTDYSKHICEMYFPGKTWGLNKGDTDDALNKKLGGWNADHVQRLVTVVGELDPWREASVASDYRPGGPWNENSDEHPVYVAKGSWHCTDMVLDVAYANEGLKEIVNKATDKVAAWVKDYYNQKKE</sequence>
<dbReference type="EMBL" id="AZGZ01000013">
    <property type="protein sequence ID" value="KZZ91645.1"/>
    <property type="molecule type" value="Genomic_DNA"/>
</dbReference>
<name>A0A167YQQ4_9EURO</name>
<keyword evidence="7" id="KW-1185">Reference proteome</keyword>
<dbReference type="Gene3D" id="3.40.50.1820">
    <property type="entry name" value="alpha/beta hydrolase"/>
    <property type="match status" value="2"/>
</dbReference>
<protein>
    <submittedName>
        <fullName evidence="6">Peptidase S28</fullName>
    </submittedName>
</protein>
<reference evidence="6 7" key="1">
    <citation type="journal article" date="2016" name="Genome Biol. Evol.">
        <title>Divergent and convergent evolution of fungal pathogenicity.</title>
        <authorList>
            <person name="Shang Y."/>
            <person name="Xiao G."/>
            <person name="Zheng P."/>
            <person name="Cen K."/>
            <person name="Zhan S."/>
            <person name="Wang C."/>
        </authorList>
    </citation>
    <scope>NUCLEOTIDE SEQUENCE [LARGE SCALE GENOMIC DNA]</scope>
    <source>
        <strain evidence="6 7">ARSEF 7405</strain>
    </source>
</reference>
<proteinExistence type="inferred from homology"/>
<dbReference type="VEuPathDB" id="FungiDB:AAP_03351"/>
<gene>
    <name evidence="6" type="ORF">AAP_03351</name>
</gene>
<evidence type="ECO:0000256" key="5">
    <source>
        <dbReference type="ARBA" id="ARBA00023180"/>
    </source>
</evidence>
<dbReference type="GO" id="GO:0008239">
    <property type="term" value="F:dipeptidyl-peptidase activity"/>
    <property type="evidence" value="ECO:0007669"/>
    <property type="project" value="TreeGrafter"/>
</dbReference>
<dbReference type="OrthoDB" id="1735038at2759"/>
<evidence type="ECO:0000256" key="2">
    <source>
        <dbReference type="ARBA" id="ARBA00022670"/>
    </source>
</evidence>
<dbReference type="SUPFAM" id="SSF53474">
    <property type="entry name" value="alpha/beta-Hydrolases"/>
    <property type="match status" value="1"/>
</dbReference>
<dbReference type="GO" id="GO:0070008">
    <property type="term" value="F:serine-type exopeptidase activity"/>
    <property type="evidence" value="ECO:0007669"/>
    <property type="project" value="InterPro"/>
</dbReference>